<evidence type="ECO:0000313" key="1">
    <source>
        <dbReference type="EMBL" id="CBI10912.1"/>
    </source>
</evidence>
<name>E6QUI9_9ZZZZ</name>
<comment type="caution">
    <text evidence="1">The sequence shown here is derived from an EMBL/GenBank/DDBJ whole genome shotgun (WGS) entry which is preliminary data.</text>
</comment>
<dbReference type="EMBL" id="CABR01000112">
    <property type="protein sequence ID" value="CBI10912.1"/>
    <property type="molecule type" value="Genomic_DNA"/>
</dbReference>
<dbReference type="AlphaFoldDB" id="E6QUI9"/>
<reference evidence="1" key="1">
    <citation type="submission" date="2009-10" db="EMBL/GenBank/DDBJ databases">
        <title>Diversity of trophic interactions inside an arsenic-rich microbial ecosystem.</title>
        <authorList>
            <person name="Bertin P.N."/>
            <person name="Heinrich-Salmeron A."/>
            <person name="Pelletier E."/>
            <person name="Goulhen-Chollet F."/>
            <person name="Arsene-Ploetze F."/>
            <person name="Gallien S."/>
            <person name="Calteau A."/>
            <person name="Vallenet D."/>
            <person name="Casiot C."/>
            <person name="Chane-Woon-Ming B."/>
            <person name="Giloteaux L."/>
            <person name="Barakat M."/>
            <person name="Bonnefoy V."/>
            <person name="Bruneel O."/>
            <person name="Chandler M."/>
            <person name="Cleiss J."/>
            <person name="Duran R."/>
            <person name="Elbaz-Poulichet F."/>
            <person name="Fonknechten N."/>
            <person name="Lauga B."/>
            <person name="Mornico D."/>
            <person name="Ortet P."/>
            <person name="Schaeffer C."/>
            <person name="Siguier P."/>
            <person name="Alexander Thil Smith A."/>
            <person name="Van Dorsselaer A."/>
            <person name="Weissenbach J."/>
            <person name="Medigue C."/>
            <person name="Le Paslier D."/>
        </authorList>
    </citation>
    <scope>NUCLEOTIDE SEQUENCE</scope>
</reference>
<sequence length="61" mass="6996">MSQSPNIPSWMKALNLRLFLQVRNNLHPAFKTAIHAGDESVAFHFAYTDRYNLLTNQFTGT</sequence>
<accession>E6QUI9</accession>
<gene>
    <name evidence="1" type="ORF">CARN7_1715</name>
</gene>
<organism evidence="1">
    <name type="scientific">mine drainage metagenome</name>
    <dbReference type="NCBI Taxonomy" id="410659"/>
    <lineage>
        <taxon>unclassified sequences</taxon>
        <taxon>metagenomes</taxon>
        <taxon>ecological metagenomes</taxon>
    </lineage>
</organism>
<proteinExistence type="predicted"/>
<protein>
    <submittedName>
        <fullName evidence="1">Uncharacterized protein</fullName>
    </submittedName>
</protein>